<reference evidence="1" key="1">
    <citation type="journal article" date="2013" name="PLoS ONE">
        <title>Direct detection of alternative open reading frames translation products in human significantly expands the proteome.</title>
        <authorList>
            <person name="Vanderperre B."/>
            <person name="Lucier J.-F."/>
            <person name="Motard J."/>
            <person name="Tremblay G."/>
            <person name="Vanderperre S."/>
            <person name="Wisztorski M."/>
            <person name="Salzet M."/>
            <person name="Boisvert F.-M."/>
            <person name="Roucou X."/>
        </authorList>
    </citation>
    <scope>NUCLEOTIDE SEQUENCE</scope>
</reference>
<gene>
    <name evidence="1" type="primary">SUPT6H</name>
</gene>
<dbReference type="EMBL" id="HF583708">
    <property type="protein sequence ID" value="CCQ43205.1"/>
    <property type="molecule type" value="Genomic_DNA"/>
</dbReference>
<name>L8E7F9_HUMAN</name>
<evidence type="ECO:0000313" key="1">
    <source>
        <dbReference type="EMBL" id="CCQ43205.1"/>
    </source>
</evidence>
<protein>
    <submittedName>
        <fullName evidence="1">Alternative protein SUPT6H</fullName>
    </submittedName>
</protein>
<dbReference type="ChiTaRS" id="SUPT6H">
    <property type="organism name" value="human"/>
</dbReference>
<organism evidence="1">
    <name type="scientific">Homo sapiens</name>
    <name type="common">Human</name>
    <dbReference type="NCBI Taxonomy" id="9606"/>
    <lineage>
        <taxon>Eukaryota</taxon>
        <taxon>Metazoa</taxon>
        <taxon>Chordata</taxon>
        <taxon>Craniata</taxon>
        <taxon>Vertebrata</taxon>
        <taxon>Euteleostomi</taxon>
        <taxon>Mammalia</taxon>
        <taxon>Eutheria</taxon>
        <taxon>Euarchontoglires</taxon>
        <taxon>Primates</taxon>
        <taxon>Haplorrhini</taxon>
        <taxon>Catarrhini</taxon>
        <taxon>Hominidae</taxon>
        <taxon>Homo</taxon>
    </lineage>
</organism>
<proteinExistence type="predicted"/>
<dbReference type="OrthoDB" id="343921at2759"/>
<accession>L8E7F9</accession>
<dbReference type="AlphaFoldDB" id="L8E7F9"/>
<sequence length="52" mass="5953">MASTSMWMCGRRARKMPSAWEPLCGSTVRNSKIWMRLLLAMSSPWHPLPGTF</sequence>